<dbReference type="InterPro" id="IPR017441">
    <property type="entry name" value="Protein_kinase_ATP_BS"/>
</dbReference>
<keyword evidence="4" id="KW-0808">Transferase</keyword>
<evidence type="ECO:0000256" key="16">
    <source>
        <dbReference type="ARBA" id="ARBA00047899"/>
    </source>
</evidence>
<feature type="region of interest" description="Disordered" evidence="20">
    <location>
        <begin position="463"/>
        <end position="550"/>
    </location>
</feature>
<dbReference type="Proteomes" id="UP001620626">
    <property type="component" value="Unassembled WGS sequence"/>
</dbReference>
<dbReference type="GO" id="GO:0045786">
    <property type="term" value="P:negative regulation of cell cycle"/>
    <property type="evidence" value="ECO:0007669"/>
    <property type="project" value="UniProtKB-ARBA"/>
</dbReference>
<evidence type="ECO:0000256" key="20">
    <source>
        <dbReference type="SAM" id="MobiDB-lite"/>
    </source>
</evidence>
<evidence type="ECO:0000256" key="17">
    <source>
        <dbReference type="ARBA" id="ARBA00048679"/>
    </source>
</evidence>
<dbReference type="SUPFAM" id="SSF56112">
    <property type="entry name" value="Protein kinase-like (PK-like)"/>
    <property type="match status" value="1"/>
</dbReference>
<comment type="catalytic activity">
    <reaction evidence="17">
        <text>L-seryl-[protein] + ATP = O-phospho-L-seryl-[protein] + ADP + H(+)</text>
        <dbReference type="Rhea" id="RHEA:17989"/>
        <dbReference type="Rhea" id="RHEA-COMP:9863"/>
        <dbReference type="Rhea" id="RHEA-COMP:11604"/>
        <dbReference type="ChEBI" id="CHEBI:15378"/>
        <dbReference type="ChEBI" id="CHEBI:29999"/>
        <dbReference type="ChEBI" id="CHEBI:30616"/>
        <dbReference type="ChEBI" id="CHEBI:83421"/>
        <dbReference type="ChEBI" id="CHEBI:456216"/>
        <dbReference type="EC" id="2.7.11.1"/>
    </reaction>
</comment>
<organism evidence="23 24">
    <name type="scientific">Heterodera trifolii</name>
    <dbReference type="NCBI Taxonomy" id="157864"/>
    <lineage>
        <taxon>Eukaryota</taxon>
        <taxon>Metazoa</taxon>
        <taxon>Ecdysozoa</taxon>
        <taxon>Nematoda</taxon>
        <taxon>Chromadorea</taxon>
        <taxon>Rhabditida</taxon>
        <taxon>Tylenchina</taxon>
        <taxon>Tylenchomorpha</taxon>
        <taxon>Tylenchoidea</taxon>
        <taxon>Heteroderidae</taxon>
        <taxon>Heteroderinae</taxon>
        <taxon>Heterodera</taxon>
    </lineage>
</organism>
<evidence type="ECO:0000256" key="12">
    <source>
        <dbReference type="ARBA" id="ARBA00023034"/>
    </source>
</evidence>
<dbReference type="GO" id="GO:0046872">
    <property type="term" value="F:metal ion binding"/>
    <property type="evidence" value="ECO:0007669"/>
    <property type="project" value="UniProtKB-KW"/>
</dbReference>
<evidence type="ECO:0000256" key="18">
    <source>
        <dbReference type="ARBA" id="ARBA00071413"/>
    </source>
</evidence>
<dbReference type="PANTHER" id="PTHR11042">
    <property type="entry name" value="EUKARYOTIC TRANSLATION INITIATION FACTOR 2-ALPHA KINASE EIF2-ALPHA KINASE -RELATED"/>
    <property type="match status" value="1"/>
</dbReference>
<keyword evidence="8 19" id="KW-0067">ATP-binding</keyword>
<dbReference type="PROSITE" id="PS00108">
    <property type="entry name" value="PROTEIN_KINASE_ST"/>
    <property type="match status" value="1"/>
</dbReference>
<dbReference type="FunFam" id="1.10.510.10:FF:000315">
    <property type="entry name" value="membrane-associated tyrosine- and threonine-specific cdc2-inhibitory kinase"/>
    <property type="match status" value="1"/>
</dbReference>
<protein>
    <recommendedName>
        <fullName evidence="18">Membrane-associated tyrosine- and threonine-specific cdc2-inhibitory kinase wee-1.3</fullName>
        <ecNumber evidence="2">2.7.11.1</ecNumber>
    </recommendedName>
</protein>
<evidence type="ECO:0000256" key="7">
    <source>
        <dbReference type="ARBA" id="ARBA00022777"/>
    </source>
</evidence>
<proteinExistence type="inferred from homology"/>
<dbReference type="PANTHER" id="PTHR11042:SF183">
    <property type="entry name" value="MEMBRANE-ASSOCIATED TYROSINE- AND THREONINE-SPECIFIC CDC2-INHIBITORY KINASE"/>
    <property type="match status" value="1"/>
</dbReference>
<dbReference type="InterPro" id="IPR011009">
    <property type="entry name" value="Kinase-like_dom_sf"/>
</dbReference>
<keyword evidence="12" id="KW-0333">Golgi apparatus</keyword>
<dbReference type="PROSITE" id="PS00107">
    <property type="entry name" value="PROTEIN_KINASE_ATP"/>
    <property type="match status" value="1"/>
</dbReference>
<reference evidence="23 24" key="1">
    <citation type="submission" date="2024-10" db="EMBL/GenBank/DDBJ databases">
        <authorList>
            <person name="Kim D."/>
        </authorList>
    </citation>
    <scope>NUCLEOTIDE SEQUENCE [LARGE SCALE GENOMIC DNA]</scope>
    <source>
        <strain evidence="23">BH-2024</strain>
    </source>
</reference>
<feature type="compositionally biased region" description="Polar residues" evidence="20">
    <location>
        <begin position="436"/>
        <end position="447"/>
    </location>
</feature>
<dbReference type="GO" id="GO:0048477">
    <property type="term" value="P:oogenesis"/>
    <property type="evidence" value="ECO:0007669"/>
    <property type="project" value="UniProtKB-KW"/>
</dbReference>
<dbReference type="Gene3D" id="3.30.200.20">
    <property type="entry name" value="Phosphorylase Kinase, domain 1"/>
    <property type="match status" value="1"/>
</dbReference>
<evidence type="ECO:0000256" key="3">
    <source>
        <dbReference type="ARBA" id="ARBA00022527"/>
    </source>
</evidence>
<dbReference type="InterPro" id="IPR050339">
    <property type="entry name" value="CC_SR_Kinase"/>
</dbReference>
<dbReference type="InterPro" id="IPR000719">
    <property type="entry name" value="Prot_kinase_dom"/>
</dbReference>
<dbReference type="PROSITE" id="PS50011">
    <property type="entry name" value="PROTEIN_KINASE_DOM"/>
    <property type="match status" value="1"/>
</dbReference>
<evidence type="ECO:0000256" key="10">
    <source>
        <dbReference type="ARBA" id="ARBA00022871"/>
    </source>
</evidence>
<keyword evidence="3" id="KW-0723">Serine/threonine-protein kinase</keyword>
<accession>A0ABD2KZW9</accession>
<comment type="catalytic activity">
    <reaction evidence="16">
        <text>L-threonyl-[protein] + ATP = O-phospho-L-threonyl-[protein] + ADP + H(+)</text>
        <dbReference type="Rhea" id="RHEA:46608"/>
        <dbReference type="Rhea" id="RHEA-COMP:11060"/>
        <dbReference type="Rhea" id="RHEA-COMP:11605"/>
        <dbReference type="ChEBI" id="CHEBI:15378"/>
        <dbReference type="ChEBI" id="CHEBI:30013"/>
        <dbReference type="ChEBI" id="CHEBI:30616"/>
        <dbReference type="ChEBI" id="CHEBI:61977"/>
        <dbReference type="ChEBI" id="CHEBI:456216"/>
        <dbReference type="EC" id="2.7.11.1"/>
    </reaction>
</comment>
<dbReference type="GO" id="GO:0007283">
    <property type="term" value="P:spermatogenesis"/>
    <property type="evidence" value="ECO:0007669"/>
    <property type="project" value="UniProtKB-KW"/>
</dbReference>
<name>A0ABD2KZW9_9BILA</name>
<dbReference type="GO" id="GO:0005524">
    <property type="term" value="F:ATP binding"/>
    <property type="evidence" value="ECO:0007669"/>
    <property type="project" value="UniProtKB-UniRule"/>
</dbReference>
<comment type="similarity">
    <text evidence="15">Belongs to the protein kinase superfamily. Ser/Thr protein kinase family. GCN2 subfamily.</text>
</comment>
<evidence type="ECO:0000256" key="19">
    <source>
        <dbReference type="PROSITE-ProRule" id="PRU10141"/>
    </source>
</evidence>
<evidence type="ECO:0000256" key="5">
    <source>
        <dbReference type="ARBA" id="ARBA00022723"/>
    </source>
</evidence>
<feature type="compositionally biased region" description="Polar residues" evidence="20">
    <location>
        <begin position="464"/>
        <end position="481"/>
    </location>
</feature>
<sequence length="550" mass="63392">MQASPGPDCGFTTPSRTSTNSKFIVDVPLSTKREKLLRGTPTRFRLPPVRRLMKSAPNIHHRFYLARDHIEPFAQIVSFKRPEDRPSLSNRYRPELEETYLQQCFVLQGRLGQGDFGEVVSVRSKDDGKLYAVKSSLDIYRNSADRREKLQEVQKHEMLPPHPNLIHFVKAWEERGRLYIQTELCSQSLDDMARERHEIPEPEIWYYLIDSLMALEHMHSHDIIHVDIKPSNIFVTSDGICKLGDFGLVFDLNKDDPRKASEGDSKYLAAEVLNDKPTKAADIFSLGMTILELATDLDLPNNGLFWHEIRDRMIDEKYIGFLSPDLRRILAWMIDPSPLNRPKASELLDDPAIKKHKFSRTLLLTKHRIVLAVSDHISIAYIFVSYILYYIFLPLIWLFNCMHNWSKPIKTTPYSKRCGLNSSLIGPRDRTPEFNMPSSSDLSRQPISSTPFRFRLNFDDPSAYSDNENRPSPANQTSISLPDNGCNVSPYARYTGSGDSPTSSRSGNGRKRRPRRGDELFMDRRHLRKSREVEEDELDEVENDYTMGDD</sequence>
<feature type="domain" description="Protein kinase" evidence="22">
    <location>
        <begin position="105"/>
        <end position="353"/>
    </location>
</feature>
<dbReference type="Gene3D" id="1.10.510.10">
    <property type="entry name" value="Transferase(Phosphotransferase) domain 1"/>
    <property type="match status" value="1"/>
</dbReference>
<keyword evidence="13 21" id="KW-0472">Membrane</keyword>
<keyword evidence="14" id="KW-0131">Cell cycle</keyword>
<dbReference type="AlphaFoldDB" id="A0ABD2KZW9"/>
<dbReference type="SMART" id="SM00220">
    <property type="entry name" value="S_TKc"/>
    <property type="match status" value="1"/>
</dbReference>
<evidence type="ECO:0000256" key="21">
    <source>
        <dbReference type="SAM" id="Phobius"/>
    </source>
</evidence>
<evidence type="ECO:0000256" key="14">
    <source>
        <dbReference type="ARBA" id="ARBA00023306"/>
    </source>
</evidence>
<feature type="binding site" evidence="19">
    <location>
        <position position="134"/>
    </location>
    <ligand>
        <name>ATP</name>
        <dbReference type="ChEBI" id="CHEBI:30616"/>
    </ligand>
</feature>
<keyword evidence="24" id="KW-1185">Reference proteome</keyword>
<comment type="caution">
    <text evidence="23">The sequence shown here is derived from an EMBL/GenBank/DDBJ whole genome shotgun (WGS) entry which is preliminary data.</text>
</comment>
<evidence type="ECO:0000256" key="2">
    <source>
        <dbReference type="ARBA" id="ARBA00012513"/>
    </source>
</evidence>
<evidence type="ECO:0000313" key="24">
    <source>
        <dbReference type="Proteomes" id="UP001620626"/>
    </source>
</evidence>
<dbReference type="EMBL" id="JBICBT010000590">
    <property type="protein sequence ID" value="KAL3108515.1"/>
    <property type="molecule type" value="Genomic_DNA"/>
</dbReference>
<evidence type="ECO:0000256" key="11">
    <source>
        <dbReference type="ARBA" id="ARBA00022943"/>
    </source>
</evidence>
<keyword evidence="11" id="KW-0896">Oogenesis</keyword>
<dbReference type="Pfam" id="PF00069">
    <property type="entry name" value="Pkinase"/>
    <property type="match status" value="1"/>
</dbReference>
<keyword evidence="21" id="KW-0812">Transmembrane</keyword>
<evidence type="ECO:0000256" key="9">
    <source>
        <dbReference type="ARBA" id="ARBA00022842"/>
    </source>
</evidence>
<feature type="transmembrane region" description="Helical" evidence="21">
    <location>
        <begin position="379"/>
        <end position="400"/>
    </location>
</feature>
<keyword evidence="10" id="KW-0744">Spermatogenesis</keyword>
<evidence type="ECO:0000256" key="15">
    <source>
        <dbReference type="ARBA" id="ARBA00037982"/>
    </source>
</evidence>
<keyword evidence="11" id="KW-0221">Differentiation</keyword>
<keyword evidence="5" id="KW-0479">Metal-binding</keyword>
<feature type="compositionally biased region" description="Acidic residues" evidence="20">
    <location>
        <begin position="533"/>
        <end position="550"/>
    </location>
</feature>
<evidence type="ECO:0000256" key="6">
    <source>
        <dbReference type="ARBA" id="ARBA00022741"/>
    </source>
</evidence>
<evidence type="ECO:0000313" key="23">
    <source>
        <dbReference type="EMBL" id="KAL3108515.1"/>
    </source>
</evidence>
<evidence type="ECO:0000256" key="1">
    <source>
        <dbReference type="ARBA" id="ARBA00004395"/>
    </source>
</evidence>
<evidence type="ECO:0000256" key="4">
    <source>
        <dbReference type="ARBA" id="ARBA00022679"/>
    </source>
</evidence>
<keyword evidence="7" id="KW-0418">Kinase</keyword>
<feature type="region of interest" description="Disordered" evidence="20">
    <location>
        <begin position="421"/>
        <end position="447"/>
    </location>
</feature>
<evidence type="ECO:0000256" key="8">
    <source>
        <dbReference type="ARBA" id="ARBA00022840"/>
    </source>
</evidence>
<keyword evidence="6 19" id="KW-0547">Nucleotide-binding</keyword>
<dbReference type="GO" id="GO:0000139">
    <property type="term" value="C:Golgi membrane"/>
    <property type="evidence" value="ECO:0007669"/>
    <property type="project" value="UniProtKB-SubCell"/>
</dbReference>
<comment type="subcellular location">
    <subcellularLocation>
        <location evidence="1">Golgi apparatus membrane</location>
        <topology evidence="1">Peripheral membrane protein</topology>
    </subcellularLocation>
</comment>
<evidence type="ECO:0000259" key="22">
    <source>
        <dbReference type="PROSITE" id="PS50011"/>
    </source>
</evidence>
<dbReference type="EC" id="2.7.11.1" evidence="2"/>
<gene>
    <name evidence="23" type="ORF">niasHT_015437</name>
</gene>
<dbReference type="InterPro" id="IPR008271">
    <property type="entry name" value="Ser/Thr_kinase_AS"/>
</dbReference>
<dbReference type="GO" id="GO:0004674">
    <property type="term" value="F:protein serine/threonine kinase activity"/>
    <property type="evidence" value="ECO:0007669"/>
    <property type="project" value="UniProtKB-KW"/>
</dbReference>
<keyword evidence="9" id="KW-0460">Magnesium</keyword>
<keyword evidence="21" id="KW-1133">Transmembrane helix</keyword>
<evidence type="ECO:0000256" key="13">
    <source>
        <dbReference type="ARBA" id="ARBA00023136"/>
    </source>
</evidence>